<dbReference type="PROSITE" id="PS50106">
    <property type="entry name" value="PDZ"/>
    <property type="match status" value="1"/>
</dbReference>
<dbReference type="Pfam" id="PF00595">
    <property type="entry name" value="PDZ"/>
    <property type="match status" value="1"/>
</dbReference>
<protein>
    <recommendedName>
        <fullName evidence="1">PDZ domain-containing protein</fullName>
    </recommendedName>
</protein>
<keyword evidence="3" id="KW-1185">Reference proteome</keyword>
<dbReference type="Proteomes" id="UP000274046">
    <property type="component" value="Unassembled WGS sequence"/>
</dbReference>
<dbReference type="GO" id="GO:0030288">
    <property type="term" value="C:outer membrane-bounded periplasmic space"/>
    <property type="evidence" value="ECO:0007669"/>
    <property type="project" value="TreeGrafter"/>
</dbReference>
<dbReference type="OrthoDB" id="5379939at2"/>
<evidence type="ECO:0000313" key="2">
    <source>
        <dbReference type="EMBL" id="RNL53979.1"/>
    </source>
</evidence>
<dbReference type="EMBL" id="RBEE01000012">
    <property type="protein sequence ID" value="RNL53979.1"/>
    <property type="molecule type" value="Genomic_DNA"/>
</dbReference>
<dbReference type="RefSeq" id="WP_123205303.1">
    <property type="nucleotide sequence ID" value="NZ_RBEE01000012.1"/>
</dbReference>
<dbReference type="PANTHER" id="PTHR32060">
    <property type="entry name" value="TAIL-SPECIFIC PROTEASE"/>
    <property type="match status" value="1"/>
</dbReference>
<dbReference type="Pfam" id="PF03572">
    <property type="entry name" value="Peptidase_S41"/>
    <property type="match status" value="1"/>
</dbReference>
<proteinExistence type="predicted"/>
<dbReference type="GO" id="GO:0006508">
    <property type="term" value="P:proteolysis"/>
    <property type="evidence" value="ECO:0007669"/>
    <property type="project" value="InterPro"/>
</dbReference>
<dbReference type="InterPro" id="IPR036034">
    <property type="entry name" value="PDZ_sf"/>
</dbReference>
<dbReference type="SUPFAM" id="SSF50156">
    <property type="entry name" value="PDZ domain-like"/>
    <property type="match status" value="1"/>
</dbReference>
<feature type="domain" description="PDZ" evidence="1">
    <location>
        <begin position="74"/>
        <end position="107"/>
    </location>
</feature>
<dbReference type="Gene3D" id="3.90.226.10">
    <property type="entry name" value="2-enoyl-CoA Hydratase, Chain A, domain 1"/>
    <property type="match status" value="1"/>
</dbReference>
<dbReference type="InterPro" id="IPR005151">
    <property type="entry name" value="Tail-specific_protease"/>
</dbReference>
<gene>
    <name evidence="2" type="ORF">D7004_07715</name>
</gene>
<accession>A0A3N0BWA3</accession>
<comment type="caution">
    <text evidence="2">The sequence shown here is derived from an EMBL/GenBank/DDBJ whole genome shotgun (WGS) entry which is preliminary data.</text>
</comment>
<dbReference type="PANTHER" id="PTHR32060:SF30">
    <property type="entry name" value="CARBOXY-TERMINAL PROCESSING PROTEASE CTPA"/>
    <property type="match status" value="1"/>
</dbReference>
<dbReference type="SMART" id="SM00245">
    <property type="entry name" value="TSPc"/>
    <property type="match status" value="1"/>
</dbReference>
<evidence type="ECO:0000259" key="1">
    <source>
        <dbReference type="PROSITE" id="PS50106"/>
    </source>
</evidence>
<dbReference type="GO" id="GO:0004175">
    <property type="term" value="F:endopeptidase activity"/>
    <property type="evidence" value="ECO:0007669"/>
    <property type="project" value="TreeGrafter"/>
</dbReference>
<reference evidence="2 3" key="1">
    <citation type="submission" date="2018-10" db="EMBL/GenBank/DDBJ databases">
        <title>Genome sequencing of Pedobacter jejuensis TNB23.</title>
        <authorList>
            <person name="Cho Y.-J."/>
            <person name="Cho A."/>
            <person name="Kim O.-S."/>
        </authorList>
    </citation>
    <scope>NUCLEOTIDE SEQUENCE [LARGE SCALE GENOMIC DNA]</scope>
    <source>
        <strain evidence="2 3">TNB23</strain>
    </source>
</reference>
<evidence type="ECO:0000313" key="3">
    <source>
        <dbReference type="Proteomes" id="UP000274046"/>
    </source>
</evidence>
<organism evidence="2 3">
    <name type="scientific">Pedobacter jejuensis</name>
    <dbReference type="NCBI Taxonomy" id="1268550"/>
    <lineage>
        <taxon>Bacteria</taxon>
        <taxon>Pseudomonadati</taxon>
        <taxon>Bacteroidota</taxon>
        <taxon>Sphingobacteriia</taxon>
        <taxon>Sphingobacteriales</taxon>
        <taxon>Sphingobacteriaceae</taxon>
        <taxon>Pedobacter</taxon>
    </lineage>
</organism>
<dbReference type="SUPFAM" id="SSF52096">
    <property type="entry name" value="ClpP/crotonase"/>
    <property type="match status" value="1"/>
</dbReference>
<dbReference type="Gene3D" id="2.30.42.10">
    <property type="match status" value="1"/>
</dbReference>
<sequence>MMDKDWKKVLTAMIPIFREIKDRTSYEKSVLMLEVAINDTHGGEFMENGNLKMTSDIFKVRYYPPFDYKAEAKGIIVKKFLNDSLAKSSSLKAGDEIVAINGIKMEDWLKERGTLLPASNNAVKYRQLSTANNDRGDTFAFSNLKGETVNVKVRRDRAYLNLKLVMLDRHNRKSVKIIEDDILQKRAKEKKIKGIEYIGDDITLFRAGNIFDKDLPKDKDLAKLSTELKSKKALVFDMRKYPQAPGLFGYYLPLVLGKAPFAFARYYAADLKDPGAFIHREDIENYMYVSKDGTKPMGELYTGKIVILTDENAQSMGEWFSMMLRQFNTNATIIGSQTAGADGDVKRLNLPGGYRFSFTGNGIFYPDGRETQRVGIKPDIYFKVSAKDLSGVEDAHLQRALKYIREGK</sequence>
<dbReference type="InterPro" id="IPR001478">
    <property type="entry name" value="PDZ"/>
</dbReference>
<name>A0A3N0BWA3_9SPHI</name>
<dbReference type="GO" id="GO:0007165">
    <property type="term" value="P:signal transduction"/>
    <property type="evidence" value="ECO:0007669"/>
    <property type="project" value="TreeGrafter"/>
</dbReference>
<dbReference type="AlphaFoldDB" id="A0A3N0BWA3"/>
<dbReference type="GO" id="GO:0008236">
    <property type="term" value="F:serine-type peptidase activity"/>
    <property type="evidence" value="ECO:0007669"/>
    <property type="project" value="InterPro"/>
</dbReference>
<dbReference type="InterPro" id="IPR029045">
    <property type="entry name" value="ClpP/crotonase-like_dom_sf"/>
</dbReference>
<dbReference type="CDD" id="cd00136">
    <property type="entry name" value="PDZ_canonical"/>
    <property type="match status" value="1"/>
</dbReference>